<dbReference type="AlphaFoldDB" id="A0AA39WTH5"/>
<evidence type="ECO:0000313" key="3">
    <source>
        <dbReference type="Proteomes" id="UP001174934"/>
    </source>
</evidence>
<accession>A0AA39WTH5</accession>
<reference evidence="2" key="1">
    <citation type="submission" date="2023-06" db="EMBL/GenBank/DDBJ databases">
        <title>Genome-scale phylogeny and comparative genomics of the fungal order Sordariales.</title>
        <authorList>
            <consortium name="Lawrence Berkeley National Laboratory"/>
            <person name="Hensen N."/>
            <person name="Bonometti L."/>
            <person name="Westerberg I."/>
            <person name="Brannstrom I.O."/>
            <person name="Guillou S."/>
            <person name="Cros-Aarteil S."/>
            <person name="Calhoun S."/>
            <person name="Haridas S."/>
            <person name="Kuo A."/>
            <person name="Mondo S."/>
            <person name="Pangilinan J."/>
            <person name="Riley R."/>
            <person name="LaButti K."/>
            <person name="Andreopoulos B."/>
            <person name="Lipzen A."/>
            <person name="Chen C."/>
            <person name="Yanf M."/>
            <person name="Daum C."/>
            <person name="Ng V."/>
            <person name="Clum A."/>
            <person name="Steindorff A."/>
            <person name="Ohm R."/>
            <person name="Martin F."/>
            <person name="Silar P."/>
            <person name="Natvig D."/>
            <person name="Lalanne C."/>
            <person name="Gautier V."/>
            <person name="Ament-velasquez S.L."/>
            <person name="Kruys A."/>
            <person name="Hutchinson M.I."/>
            <person name="Powell A.J."/>
            <person name="Barry K."/>
            <person name="Miller A.N."/>
            <person name="Grigoriev I.V."/>
            <person name="Debuchy R."/>
            <person name="Gladieux P."/>
            <person name="Thoren M.H."/>
            <person name="Johannesson H."/>
        </authorList>
    </citation>
    <scope>NUCLEOTIDE SEQUENCE</scope>
    <source>
        <strain evidence="2">SMH3391-2</strain>
    </source>
</reference>
<organism evidence="2 3">
    <name type="scientific">Bombardia bombarda</name>
    <dbReference type="NCBI Taxonomy" id="252184"/>
    <lineage>
        <taxon>Eukaryota</taxon>
        <taxon>Fungi</taxon>
        <taxon>Dikarya</taxon>
        <taxon>Ascomycota</taxon>
        <taxon>Pezizomycotina</taxon>
        <taxon>Sordariomycetes</taxon>
        <taxon>Sordariomycetidae</taxon>
        <taxon>Sordariales</taxon>
        <taxon>Lasiosphaeriaceae</taxon>
        <taxon>Bombardia</taxon>
    </lineage>
</organism>
<gene>
    <name evidence="2" type="ORF">B0T17DRAFT_533653</name>
</gene>
<proteinExistence type="predicted"/>
<dbReference type="EMBL" id="JAULSR010000004">
    <property type="protein sequence ID" value="KAK0621318.1"/>
    <property type="molecule type" value="Genomic_DNA"/>
</dbReference>
<evidence type="ECO:0000256" key="1">
    <source>
        <dbReference type="SAM" id="MobiDB-lite"/>
    </source>
</evidence>
<protein>
    <submittedName>
        <fullName evidence="2">Uncharacterized protein</fullName>
    </submittedName>
</protein>
<name>A0AA39WTH5_9PEZI</name>
<dbReference type="Proteomes" id="UP001174934">
    <property type="component" value="Unassembled WGS sequence"/>
</dbReference>
<keyword evidence="3" id="KW-1185">Reference proteome</keyword>
<evidence type="ECO:0000313" key="2">
    <source>
        <dbReference type="EMBL" id="KAK0621318.1"/>
    </source>
</evidence>
<feature type="region of interest" description="Disordered" evidence="1">
    <location>
        <begin position="52"/>
        <end position="73"/>
    </location>
</feature>
<comment type="caution">
    <text evidence="2">The sequence shown here is derived from an EMBL/GenBank/DDBJ whole genome shotgun (WGS) entry which is preliminary data.</text>
</comment>
<sequence>MASPAENGAPGIKPPGTPLEIKNELIVQRLHCWLAKKERLDDADAAMRLSAFNGGNNNSNSNSNSKNNEGDPGCILPDSSEGYFYIPYDDSNTGLSPDQLERMRQLGDWMHDPRNAEFVKHVSKLLDFEVAECSPFLFSDGGEGGPPSSVQEKGVSEKVRICAQNRLLTMGGPKNSIPFPKASMFRFGIADVNQFGDVKMEWRFKSWSCLFSELTDELAAFSQPNFKVKDEIPRQLRELDTIQSPPLAVVAAQDIRMELLELSQKTEEVGDETKIACFYSNLKPKPSFKDPEWFYLEEADSFVNMVAVAKEKDLWPVVMRVSTFLKKFY</sequence>
<feature type="compositionally biased region" description="Low complexity" evidence="1">
    <location>
        <begin position="53"/>
        <end position="67"/>
    </location>
</feature>